<dbReference type="AlphaFoldDB" id="A0A212L3F4"/>
<accession>A0A212L3F4</accession>
<dbReference type="PANTHER" id="PTHR12428:SF65">
    <property type="entry name" value="CYTOCHROME C OXIDASE ASSEMBLY PROTEIN COX18, MITOCHONDRIAL"/>
    <property type="match status" value="1"/>
</dbReference>
<dbReference type="RefSeq" id="WP_179979958.1">
    <property type="nucleotide sequence ID" value="NZ_LT608333.1"/>
</dbReference>
<evidence type="ECO:0000256" key="13">
    <source>
        <dbReference type="HAMAP-Rule" id="MF_01810"/>
    </source>
</evidence>
<dbReference type="Pfam" id="PF14849">
    <property type="entry name" value="YidC_periplas"/>
    <property type="match status" value="1"/>
</dbReference>
<dbReference type="NCBIfam" id="TIGR03592">
    <property type="entry name" value="yidC_oxa1_cterm"/>
    <property type="match status" value="1"/>
</dbReference>
<keyword evidence="7 13" id="KW-0653">Protein transport</keyword>
<evidence type="ECO:0000256" key="8">
    <source>
        <dbReference type="ARBA" id="ARBA00022989"/>
    </source>
</evidence>
<comment type="subcellular location">
    <subcellularLocation>
        <location evidence="1">Cell inner membrane</location>
        <topology evidence="1">Multi-pass membrane protein</topology>
    </subcellularLocation>
    <subcellularLocation>
        <location evidence="13">Cell membrane</location>
        <topology evidence="13">Multi-pass membrane protein</topology>
    </subcellularLocation>
</comment>
<dbReference type="HAMAP" id="MF_01810">
    <property type="entry name" value="YidC_type1"/>
    <property type="match status" value="1"/>
</dbReference>
<dbReference type="GO" id="GO:0051205">
    <property type="term" value="P:protein insertion into membrane"/>
    <property type="evidence" value="ECO:0007669"/>
    <property type="project" value="TreeGrafter"/>
</dbReference>
<name>A0A212L3F4_9BACT</name>
<evidence type="ECO:0000256" key="11">
    <source>
        <dbReference type="ARBA" id="ARBA00033245"/>
    </source>
</evidence>
<keyword evidence="4 13" id="KW-0813">Transport</keyword>
<keyword evidence="9 13" id="KW-0472">Membrane</keyword>
<dbReference type="PRINTS" id="PR01900">
    <property type="entry name" value="YIDCPROTEIN"/>
</dbReference>
<evidence type="ECO:0000256" key="1">
    <source>
        <dbReference type="ARBA" id="ARBA00004429"/>
    </source>
</evidence>
<keyword evidence="8 13" id="KW-1133">Transmembrane helix</keyword>
<evidence type="ECO:0000256" key="9">
    <source>
        <dbReference type="ARBA" id="ARBA00023136"/>
    </source>
</evidence>
<gene>
    <name evidence="13 16" type="primary">yidC</name>
    <name evidence="16" type="ORF">KL86DES1_20265</name>
</gene>
<dbReference type="EMBL" id="FMJC01000002">
    <property type="protein sequence ID" value="SCM71889.1"/>
    <property type="molecule type" value="Genomic_DNA"/>
</dbReference>
<proteinExistence type="inferred from homology"/>
<organism evidence="16">
    <name type="scientific">uncultured Desulfovibrio sp</name>
    <dbReference type="NCBI Taxonomy" id="167968"/>
    <lineage>
        <taxon>Bacteria</taxon>
        <taxon>Pseudomonadati</taxon>
        <taxon>Thermodesulfobacteriota</taxon>
        <taxon>Desulfovibrionia</taxon>
        <taxon>Desulfovibrionales</taxon>
        <taxon>Desulfovibrionaceae</taxon>
        <taxon>Desulfovibrio</taxon>
        <taxon>environmental samples</taxon>
    </lineage>
</organism>
<keyword evidence="6 13" id="KW-0812">Transmembrane</keyword>
<protein>
    <recommendedName>
        <fullName evidence="3 13">Membrane protein insertase YidC</fullName>
    </recommendedName>
    <alternativeName>
        <fullName evidence="12 13">Foldase YidC</fullName>
    </alternativeName>
    <alternativeName>
        <fullName evidence="11 13">Membrane integrase YidC</fullName>
    </alternativeName>
    <alternativeName>
        <fullName evidence="13">Membrane protein YidC</fullName>
    </alternativeName>
</protein>
<feature type="transmembrane region" description="Helical" evidence="13">
    <location>
        <begin position="6"/>
        <end position="24"/>
    </location>
</feature>
<dbReference type="InterPro" id="IPR001708">
    <property type="entry name" value="YidC/ALB3/OXA1/COX18"/>
</dbReference>
<evidence type="ECO:0000256" key="4">
    <source>
        <dbReference type="ARBA" id="ARBA00022448"/>
    </source>
</evidence>
<evidence type="ECO:0000313" key="16">
    <source>
        <dbReference type="EMBL" id="SCM71889.1"/>
    </source>
</evidence>
<dbReference type="Pfam" id="PF02096">
    <property type="entry name" value="60KD_IMP"/>
    <property type="match status" value="1"/>
</dbReference>
<evidence type="ECO:0000259" key="14">
    <source>
        <dbReference type="Pfam" id="PF02096"/>
    </source>
</evidence>
<comment type="function">
    <text evidence="13">Required for the insertion and/or proper folding and/or complex formation of integral membrane proteins into the membrane. Involved in integration of membrane proteins that insert both dependently and independently of the Sec translocase complex, as well as at least some lipoproteins. Aids folding of multispanning membrane proteins.</text>
</comment>
<keyword evidence="10 13" id="KW-0143">Chaperone</keyword>
<dbReference type="Gene3D" id="2.70.98.90">
    <property type="match status" value="1"/>
</dbReference>
<dbReference type="InterPro" id="IPR038221">
    <property type="entry name" value="YidC_periplasmic_sf"/>
</dbReference>
<evidence type="ECO:0000256" key="7">
    <source>
        <dbReference type="ARBA" id="ARBA00022927"/>
    </source>
</evidence>
<comment type="similarity">
    <text evidence="2 13">Belongs to the OXA1/ALB3/YidC family. Type 1 subfamily.</text>
</comment>
<evidence type="ECO:0000256" key="6">
    <source>
        <dbReference type="ARBA" id="ARBA00022692"/>
    </source>
</evidence>
<evidence type="ECO:0000256" key="3">
    <source>
        <dbReference type="ARBA" id="ARBA00015325"/>
    </source>
</evidence>
<dbReference type="InterPro" id="IPR028053">
    <property type="entry name" value="Membr_insert_YidC_N"/>
</dbReference>
<dbReference type="InterPro" id="IPR047196">
    <property type="entry name" value="YidC_ALB_C"/>
</dbReference>
<dbReference type="GO" id="GO:0032977">
    <property type="term" value="F:membrane insertase activity"/>
    <property type="evidence" value="ECO:0007669"/>
    <property type="project" value="InterPro"/>
</dbReference>
<dbReference type="PRINTS" id="PR00701">
    <property type="entry name" value="60KDINNERMP"/>
</dbReference>
<dbReference type="NCBIfam" id="TIGR03593">
    <property type="entry name" value="yidC_nterm"/>
    <property type="match status" value="1"/>
</dbReference>
<feature type="domain" description="Membrane insertase YidC/Oxa/ALB C-terminal" evidence="14">
    <location>
        <begin position="353"/>
        <end position="538"/>
    </location>
</feature>
<dbReference type="GO" id="GO:0005886">
    <property type="term" value="C:plasma membrane"/>
    <property type="evidence" value="ECO:0007669"/>
    <property type="project" value="UniProtKB-SubCell"/>
</dbReference>
<evidence type="ECO:0000256" key="2">
    <source>
        <dbReference type="ARBA" id="ARBA00010527"/>
    </source>
</evidence>
<feature type="transmembrane region" description="Helical" evidence="13">
    <location>
        <begin position="500"/>
        <end position="525"/>
    </location>
</feature>
<feature type="domain" description="Membrane insertase YidC N-terminal" evidence="15">
    <location>
        <begin position="75"/>
        <end position="342"/>
    </location>
</feature>
<dbReference type="InterPro" id="IPR019998">
    <property type="entry name" value="Membr_insert_YidC"/>
</dbReference>
<comment type="subunit">
    <text evidence="13">Interacts with the Sec translocase complex via SecD. Specifically interacts with transmembrane segments of nascent integral membrane proteins during membrane integration.</text>
</comment>
<reference evidence="16" key="1">
    <citation type="submission" date="2016-08" db="EMBL/GenBank/DDBJ databases">
        <authorList>
            <person name="Seilhamer J.J."/>
        </authorList>
    </citation>
    <scope>NUCLEOTIDE SEQUENCE</scope>
    <source>
        <strain evidence="16">86-1</strain>
    </source>
</reference>
<evidence type="ECO:0000256" key="10">
    <source>
        <dbReference type="ARBA" id="ARBA00023186"/>
    </source>
</evidence>
<dbReference type="CDD" id="cd19961">
    <property type="entry name" value="EcYidC-like_peri"/>
    <property type="match status" value="1"/>
</dbReference>
<dbReference type="PANTHER" id="PTHR12428">
    <property type="entry name" value="OXA1"/>
    <property type="match status" value="1"/>
</dbReference>
<dbReference type="GO" id="GO:0015031">
    <property type="term" value="P:protein transport"/>
    <property type="evidence" value="ECO:0007669"/>
    <property type="project" value="UniProtKB-KW"/>
</dbReference>
<feature type="transmembrane region" description="Helical" evidence="13">
    <location>
        <begin position="353"/>
        <end position="373"/>
    </location>
</feature>
<sequence length="548" mass="60570">MQDSKNLIIAIVLCLIVIVGWGYLAEHMGWTSKPAPVAQQQQQQNAQVPQQLAQTAPAPAQPSLPVFTPSAGRDITVDTPLYEAVVYSGGGALRSFKLKKFQVGLAADSPLVNMVDPKTAQVAPMGLVINSQPSWSTGQWTADSGENGLTIGENQQGSLRLTGEVDNLRVVRDLTFNASSYLIQEKVRVTNLSEQARSVRVSYTAAADASNAAGDRYDAMRVAWDNDGSLKEESSASTLETTGVQAVGKIYWAGAMSTYFLTAVMPGEANNVTVKGVMQQNVYRAAVEEQETLLGPGQEKELSVSYWVGPKVRSELQDVSPQLAKSIDLGFFHIIAKGLLWLLEFFQKYVHNWGLSIILLTVLIKAVFWPLTAKSYASMEKMKKLQPHMTELREKYKDNKEQMNKEVMALYKTYGVNPASGCVPILIQLPVFFGLYQALLTSIELRHAPFIKYLPGTDMLWLADLSTKDPLYITPIIMGVTMFLQQRMNPPAADPTQQKIMMFLPLIFTVLFLNFPAGLVLYWLVNNVLSIAQQQMMIRKLKGHAAAK</sequence>
<comment type="caution">
    <text evidence="13">Lacks conserved residue(s) required for the propagation of feature annotation.</text>
</comment>
<evidence type="ECO:0000256" key="12">
    <source>
        <dbReference type="ARBA" id="ARBA00033342"/>
    </source>
</evidence>
<evidence type="ECO:0000259" key="15">
    <source>
        <dbReference type="Pfam" id="PF14849"/>
    </source>
</evidence>
<dbReference type="CDD" id="cd20070">
    <property type="entry name" value="5TM_YidC_Alb3"/>
    <property type="match status" value="1"/>
</dbReference>
<evidence type="ECO:0000256" key="5">
    <source>
        <dbReference type="ARBA" id="ARBA00022475"/>
    </source>
</evidence>
<dbReference type="InterPro" id="IPR028055">
    <property type="entry name" value="YidC/Oxa/ALB_C"/>
</dbReference>
<keyword evidence="5 13" id="KW-1003">Cell membrane</keyword>